<dbReference type="SFLD" id="SFLDG01095">
    <property type="entry name" value="Uncharacterised_Radical_SAM_Su"/>
    <property type="match status" value="1"/>
</dbReference>
<dbReference type="SMART" id="SM00729">
    <property type="entry name" value="Elp3"/>
    <property type="match status" value="1"/>
</dbReference>
<dbReference type="InterPro" id="IPR058240">
    <property type="entry name" value="rSAM_sf"/>
</dbReference>
<dbReference type="InterPro" id="IPR051198">
    <property type="entry name" value="BchE-like"/>
</dbReference>
<dbReference type="PANTHER" id="PTHR43409">
    <property type="entry name" value="ANAEROBIC MAGNESIUM-PROTOPORPHYRIN IX MONOMETHYL ESTER CYCLASE-RELATED"/>
    <property type="match status" value="1"/>
</dbReference>
<evidence type="ECO:0000256" key="5">
    <source>
        <dbReference type="ARBA" id="ARBA00023014"/>
    </source>
</evidence>
<dbReference type="AlphaFoldDB" id="A0A1I1IYR1"/>
<dbReference type="GO" id="GO:0051536">
    <property type="term" value="F:iron-sulfur cluster binding"/>
    <property type="evidence" value="ECO:0007669"/>
    <property type="project" value="UniProtKB-KW"/>
</dbReference>
<dbReference type="InterPro" id="IPR007197">
    <property type="entry name" value="rSAM"/>
</dbReference>
<evidence type="ECO:0000256" key="1">
    <source>
        <dbReference type="ARBA" id="ARBA00001966"/>
    </source>
</evidence>
<sequence>MHYTGTIWRPPYEASSLLIEVTAGCTHHKCKFCTLYDDLPFKFRMSSLEDIEADLAEVQAGLHSPHSQKVNRVYLTGANPFVLKFERLKEIADLIHKYLPNCQTIGCFARVTDITLKTDDELKALHELGYDSFTIGVETGDGEILEFMNKGYQPEEIITQSHRLDDASIKYNYFYLTGISGAGRGKIGALETAKVFNQTHPQIIGSSMITIYPESELFSEIQAGNWSEETELEKLEELKTLIENLDIPVFFSTLGASNALFVQGQLPKDKATMVTYLEKMCKTQNESELRHYRTQLKHL</sequence>
<dbReference type="PANTHER" id="PTHR43409:SF4">
    <property type="entry name" value="RADICAL SAM SUPERFAMILY PROTEIN"/>
    <property type="match status" value="1"/>
</dbReference>
<evidence type="ECO:0000259" key="6">
    <source>
        <dbReference type="PROSITE" id="PS51918"/>
    </source>
</evidence>
<evidence type="ECO:0000256" key="2">
    <source>
        <dbReference type="ARBA" id="ARBA00022691"/>
    </source>
</evidence>
<organism evidence="7 8">
    <name type="scientific">Clostridium uliginosum</name>
    <dbReference type="NCBI Taxonomy" id="119641"/>
    <lineage>
        <taxon>Bacteria</taxon>
        <taxon>Bacillati</taxon>
        <taxon>Bacillota</taxon>
        <taxon>Clostridia</taxon>
        <taxon>Eubacteriales</taxon>
        <taxon>Clostridiaceae</taxon>
        <taxon>Clostridium</taxon>
    </lineage>
</organism>
<dbReference type="GO" id="GO:0046872">
    <property type="term" value="F:metal ion binding"/>
    <property type="evidence" value="ECO:0007669"/>
    <property type="project" value="UniProtKB-KW"/>
</dbReference>
<proteinExistence type="predicted"/>
<dbReference type="InterPro" id="IPR006638">
    <property type="entry name" value="Elp3/MiaA/NifB-like_rSAM"/>
</dbReference>
<keyword evidence="8" id="KW-1185">Reference proteome</keyword>
<evidence type="ECO:0000256" key="3">
    <source>
        <dbReference type="ARBA" id="ARBA00022723"/>
    </source>
</evidence>
<dbReference type="EMBL" id="FOMG01000003">
    <property type="protein sequence ID" value="SFC39518.1"/>
    <property type="molecule type" value="Genomic_DNA"/>
</dbReference>
<keyword evidence="4" id="KW-0408">Iron</keyword>
<dbReference type="RefSeq" id="WP_090088713.1">
    <property type="nucleotide sequence ID" value="NZ_FOMG01000003.1"/>
</dbReference>
<dbReference type="OrthoDB" id="9777636at2"/>
<reference evidence="7 8" key="1">
    <citation type="submission" date="2016-10" db="EMBL/GenBank/DDBJ databases">
        <authorList>
            <person name="de Groot N.N."/>
        </authorList>
    </citation>
    <scope>NUCLEOTIDE SEQUENCE [LARGE SCALE GENOMIC DNA]</scope>
    <source>
        <strain evidence="7 8">DSM 12992</strain>
    </source>
</reference>
<dbReference type="GO" id="GO:0003824">
    <property type="term" value="F:catalytic activity"/>
    <property type="evidence" value="ECO:0007669"/>
    <property type="project" value="InterPro"/>
</dbReference>
<dbReference type="Gene3D" id="3.80.30.20">
    <property type="entry name" value="tm_1862 like domain"/>
    <property type="match status" value="1"/>
</dbReference>
<evidence type="ECO:0000313" key="7">
    <source>
        <dbReference type="EMBL" id="SFC39518.1"/>
    </source>
</evidence>
<gene>
    <name evidence="7" type="ORF">SAMN05421842_10372</name>
</gene>
<feature type="domain" description="Radical SAM core" evidence="6">
    <location>
        <begin position="11"/>
        <end position="248"/>
    </location>
</feature>
<evidence type="ECO:0000313" key="8">
    <source>
        <dbReference type="Proteomes" id="UP000199263"/>
    </source>
</evidence>
<keyword evidence="5" id="KW-0411">Iron-sulfur</keyword>
<dbReference type="SFLD" id="SFLDG01082">
    <property type="entry name" value="B12-binding_domain_containing"/>
    <property type="match status" value="1"/>
</dbReference>
<evidence type="ECO:0000256" key="4">
    <source>
        <dbReference type="ARBA" id="ARBA00023004"/>
    </source>
</evidence>
<accession>A0A1I1IYR1</accession>
<dbReference type="PROSITE" id="PS51918">
    <property type="entry name" value="RADICAL_SAM"/>
    <property type="match status" value="1"/>
</dbReference>
<keyword evidence="3" id="KW-0479">Metal-binding</keyword>
<dbReference type="SUPFAM" id="SSF102114">
    <property type="entry name" value="Radical SAM enzymes"/>
    <property type="match status" value="1"/>
</dbReference>
<name>A0A1I1IYR1_9CLOT</name>
<dbReference type="STRING" id="119641.SAMN05421842_10372"/>
<comment type="cofactor">
    <cofactor evidence="1">
        <name>[4Fe-4S] cluster</name>
        <dbReference type="ChEBI" id="CHEBI:49883"/>
    </cofactor>
</comment>
<dbReference type="Pfam" id="PF04055">
    <property type="entry name" value="Radical_SAM"/>
    <property type="match status" value="1"/>
</dbReference>
<dbReference type="SFLD" id="SFLDS00029">
    <property type="entry name" value="Radical_SAM"/>
    <property type="match status" value="1"/>
</dbReference>
<protein>
    <submittedName>
        <fullName evidence="7">Radical SAM superfamily protein</fullName>
    </submittedName>
</protein>
<dbReference type="InterPro" id="IPR023404">
    <property type="entry name" value="rSAM_horseshoe"/>
</dbReference>
<dbReference type="CDD" id="cd01335">
    <property type="entry name" value="Radical_SAM"/>
    <property type="match status" value="1"/>
</dbReference>
<keyword evidence="2" id="KW-0949">S-adenosyl-L-methionine</keyword>
<dbReference type="Proteomes" id="UP000199263">
    <property type="component" value="Unassembled WGS sequence"/>
</dbReference>